<dbReference type="NCBIfam" id="TIGR04565">
    <property type="entry name" value="OMP_myx_plus"/>
    <property type="match status" value="1"/>
</dbReference>
<evidence type="ECO:0000313" key="3">
    <source>
        <dbReference type="Proteomes" id="UP001382455"/>
    </source>
</evidence>
<dbReference type="InterPro" id="IPR030820">
    <property type="entry name" value="OMP_myx_plus_Proteobacteria"/>
</dbReference>
<evidence type="ECO:0000256" key="1">
    <source>
        <dbReference type="SAM" id="SignalP"/>
    </source>
</evidence>
<feature type="chain" id="PRO_5046198254" evidence="1">
    <location>
        <begin position="27"/>
        <end position="215"/>
    </location>
</feature>
<proteinExistence type="predicted"/>
<organism evidence="2 3">
    <name type="scientific">Pseudoalteromonas spongiae</name>
    <dbReference type="NCBI Taxonomy" id="298657"/>
    <lineage>
        <taxon>Bacteria</taxon>
        <taxon>Pseudomonadati</taxon>
        <taxon>Pseudomonadota</taxon>
        <taxon>Gammaproteobacteria</taxon>
        <taxon>Alteromonadales</taxon>
        <taxon>Pseudoalteromonadaceae</taxon>
        <taxon>Pseudoalteromonas</taxon>
    </lineage>
</organism>
<evidence type="ECO:0000313" key="2">
    <source>
        <dbReference type="EMBL" id="MEI4549997.1"/>
    </source>
</evidence>
<comment type="caution">
    <text evidence="2">The sequence shown here is derived from an EMBL/GenBank/DDBJ whole genome shotgun (WGS) entry which is preliminary data.</text>
</comment>
<name>A0ABU8ESV3_9GAMM</name>
<dbReference type="EMBL" id="JBAWKS010000001">
    <property type="protein sequence ID" value="MEI4549997.1"/>
    <property type="molecule type" value="Genomic_DNA"/>
</dbReference>
<gene>
    <name evidence="2" type="ORF">WAE96_09990</name>
</gene>
<feature type="signal peptide" evidence="1">
    <location>
        <begin position="1"/>
        <end position="26"/>
    </location>
</feature>
<dbReference type="RefSeq" id="WP_138630087.1">
    <property type="nucleotide sequence ID" value="NZ_JBAWKS010000001.1"/>
</dbReference>
<dbReference type="Proteomes" id="UP001382455">
    <property type="component" value="Unassembled WGS sequence"/>
</dbReference>
<sequence>MEIRYHGIFLTALATLALTFSAPSNANNEQQVSPVVDPQIARTDIEEAQIDSDDFEFGVYGGVISIADFSSTSLVGAKLAYHINEDFFSYFKYGTATAGETSYEKLSGGAKLLTDEERDYQLLDLGIGYNLKGETFVSQNLTLNSAYYFTLGAGTTEFGGDDRFTVSVGAGYRMLLNDFVTVQIDMTDYVFESDILGDPETVHNLAFTLGLSVYF</sequence>
<keyword evidence="3" id="KW-1185">Reference proteome</keyword>
<keyword evidence="1" id="KW-0732">Signal</keyword>
<reference evidence="2 3" key="1">
    <citation type="submission" date="2023-12" db="EMBL/GenBank/DDBJ databases">
        <title>Friends and Foes: Symbiotic and Algicidal bacterial influence on Karenia brevis blooms.</title>
        <authorList>
            <person name="Fei C."/>
            <person name="Mohamed A.R."/>
            <person name="Booker A."/>
            <person name="Arshad M."/>
            <person name="Klass S."/>
            <person name="Ahn S."/>
            <person name="Gilbert P.M."/>
            <person name="Heil C.A."/>
            <person name="Martinez J.M."/>
            <person name="Amin S.A."/>
        </authorList>
    </citation>
    <scope>NUCLEOTIDE SEQUENCE [LARGE SCALE GENOMIC DNA]</scope>
    <source>
        <strain evidence="2 3">CE15</strain>
    </source>
</reference>
<accession>A0ABU8ESV3</accession>
<protein>
    <submittedName>
        <fullName evidence="2">Outer membrane beta-barrel domain-containing protein</fullName>
    </submittedName>
</protein>